<dbReference type="InterPro" id="IPR050832">
    <property type="entry name" value="Bact_Acetyltransf"/>
</dbReference>
<evidence type="ECO:0000313" key="4">
    <source>
        <dbReference type="EMBL" id="CAA9503610.1"/>
    </source>
</evidence>
<sequence>MSAEADAPVVRPARPDDEDAVVALLLESGGVVYPRFAGSAEAALRILRGGFRRAGNTASAEIVTVAEVDGQVAGVVAAFPVGEGAARARRYLRLSLARLPPWRWVQALRIFGTLRPTPPPHAFYVDAVATSADHRRRGVASALLGAATNQARERGCTHLALETEIENAAARTLYHGDGFEEAGTLPPVAEGLGEGYVCLVKAL</sequence>
<dbReference type="EMBL" id="CADCVU010000122">
    <property type="protein sequence ID" value="CAA9503610.1"/>
    <property type="molecule type" value="Genomic_DNA"/>
</dbReference>
<reference evidence="4" key="1">
    <citation type="submission" date="2020-02" db="EMBL/GenBank/DDBJ databases">
        <authorList>
            <person name="Meier V. D."/>
        </authorList>
    </citation>
    <scope>NUCLEOTIDE SEQUENCE</scope>
    <source>
        <strain evidence="4">AVDCRST_MAG45</strain>
    </source>
</reference>
<name>A0A6J4SRX1_9ACTN</name>
<evidence type="ECO:0000259" key="3">
    <source>
        <dbReference type="PROSITE" id="PS51186"/>
    </source>
</evidence>
<gene>
    <name evidence="4" type="ORF">AVDCRST_MAG45-1460</name>
</gene>
<dbReference type="InterPro" id="IPR000182">
    <property type="entry name" value="GNAT_dom"/>
</dbReference>
<organism evidence="4">
    <name type="scientific">uncultured Solirubrobacterales bacterium</name>
    <dbReference type="NCBI Taxonomy" id="768556"/>
    <lineage>
        <taxon>Bacteria</taxon>
        <taxon>Bacillati</taxon>
        <taxon>Actinomycetota</taxon>
        <taxon>Thermoleophilia</taxon>
        <taxon>Solirubrobacterales</taxon>
        <taxon>environmental samples</taxon>
    </lineage>
</organism>
<accession>A0A6J4SRX1</accession>
<keyword evidence="2" id="KW-0012">Acyltransferase</keyword>
<evidence type="ECO:0000256" key="1">
    <source>
        <dbReference type="ARBA" id="ARBA00022679"/>
    </source>
</evidence>
<dbReference type="PROSITE" id="PS51186">
    <property type="entry name" value="GNAT"/>
    <property type="match status" value="1"/>
</dbReference>
<proteinExistence type="predicted"/>
<dbReference type="InterPro" id="IPR016181">
    <property type="entry name" value="Acyl_CoA_acyltransferase"/>
</dbReference>
<dbReference type="AlphaFoldDB" id="A0A6J4SRX1"/>
<evidence type="ECO:0000256" key="2">
    <source>
        <dbReference type="ARBA" id="ARBA00023315"/>
    </source>
</evidence>
<keyword evidence="1" id="KW-0808">Transferase</keyword>
<feature type="domain" description="N-acetyltransferase" evidence="3">
    <location>
        <begin position="8"/>
        <end position="203"/>
    </location>
</feature>
<dbReference type="Gene3D" id="3.40.630.30">
    <property type="match status" value="1"/>
</dbReference>
<protein>
    <recommendedName>
        <fullName evidence="3">N-acetyltransferase domain-containing protein</fullName>
    </recommendedName>
</protein>
<dbReference type="PANTHER" id="PTHR43877">
    <property type="entry name" value="AMINOALKYLPHOSPHONATE N-ACETYLTRANSFERASE-RELATED-RELATED"/>
    <property type="match status" value="1"/>
</dbReference>
<dbReference type="SUPFAM" id="SSF55729">
    <property type="entry name" value="Acyl-CoA N-acyltransferases (Nat)"/>
    <property type="match status" value="1"/>
</dbReference>
<dbReference type="GO" id="GO:0016747">
    <property type="term" value="F:acyltransferase activity, transferring groups other than amino-acyl groups"/>
    <property type="evidence" value="ECO:0007669"/>
    <property type="project" value="InterPro"/>
</dbReference>
<dbReference type="CDD" id="cd04301">
    <property type="entry name" value="NAT_SF"/>
    <property type="match status" value="1"/>
</dbReference>
<dbReference type="Pfam" id="PF00583">
    <property type="entry name" value="Acetyltransf_1"/>
    <property type="match status" value="1"/>
</dbReference>